<dbReference type="EMBL" id="WWCV01000007">
    <property type="protein sequence ID" value="MYN16258.1"/>
    <property type="molecule type" value="Genomic_DNA"/>
</dbReference>
<gene>
    <name evidence="1" type="ORF">GTP81_05795</name>
</gene>
<dbReference type="InterPro" id="IPR052748">
    <property type="entry name" value="ISR_Activator"/>
</dbReference>
<dbReference type="InterPro" id="IPR011990">
    <property type="entry name" value="TPR-like_helical_dom_sf"/>
</dbReference>
<evidence type="ECO:0008006" key="3">
    <source>
        <dbReference type="Google" id="ProtNLM"/>
    </source>
</evidence>
<reference evidence="1 2" key="1">
    <citation type="submission" date="2019-12" db="EMBL/GenBank/DDBJ databases">
        <title>Novel species isolated from a subtropical stream in China.</title>
        <authorList>
            <person name="Lu H."/>
        </authorList>
    </citation>
    <scope>NUCLEOTIDE SEQUENCE [LARGE SCALE GENOMIC DNA]</scope>
    <source>
        <strain evidence="1 2">FT107W</strain>
    </source>
</reference>
<sequence length="160" mass="17645">MDSAKRIAKARLALDRGDIAEASQLLAPFVASADPEALFLASTFGSVDGESDEQFEERSLRFLMKSAELGYAPALYALGVCYDLGDLVGKDELKAGYFFECAAKLGYPKAKFEHGRNLYYGSHGFDKKSQLGWQLVQDAANEHVEDAKEFIRNLAPPQRT</sequence>
<evidence type="ECO:0000313" key="2">
    <source>
        <dbReference type="Proteomes" id="UP000484875"/>
    </source>
</evidence>
<comment type="caution">
    <text evidence="1">The sequence shown here is derived from an EMBL/GenBank/DDBJ whole genome shotgun (WGS) entry which is preliminary data.</text>
</comment>
<protein>
    <recommendedName>
        <fullName evidence="3">Sel1 repeat family protein</fullName>
    </recommendedName>
</protein>
<dbReference type="InterPro" id="IPR006597">
    <property type="entry name" value="Sel1-like"/>
</dbReference>
<evidence type="ECO:0000313" key="1">
    <source>
        <dbReference type="EMBL" id="MYN16258.1"/>
    </source>
</evidence>
<dbReference type="SUPFAM" id="SSF81901">
    <property type="entry name" value="HCP-like"/>
    <property type="match status" value="1"/>
</dbReference>
<keyword evidence="2" id="KW-1185">Reference proteome</keyword>
<dbReference type="SMART" id="SM00671">
    <property type="entry name" value="SEL1"/>
    <property type="match status" value="1"/>
</dbReference>
<organism evidence="1 2">
    <name type="scientific">Duganella vulcania</name>
    <dbReference type="NCBI Taxonomy" id="2692166"/>
    <lineage>
        <taxon>Bacteria</taxon>
        <taxon>Pseudomonadati</taxon>
        <taxon>Pseudomonadota</taxon>
        <taxon>Betaproteobacteria</taxon>
        <taxon>Burkholderiales</taxon>
        <taxon>Oxalobacteraceae</taxon>
        <taxon>Telluria group</taxon>
        <taxon>Duganella</taxon>
    </lineage>
</organism>
<dbReference type="PANTHER" id="PTHR45011:SF1">
    <property type="entry name" value="DAP3-BINDING CELL DEATH ENHANCER 1"/>
    <property type="match status" value="1"/>
</dbReference>
<accession>A0A845HC99</accession>
<dbReference type="Proteomes" id="UP000484875">
    <property type="component" value="Unassembled WGS sequence"/>
</dbReference>
<name>A0A845HC99_9BURK</name>
<dbReference type="PANTHER" id="PTHR45011">
    <property type="entry name" value="DAP3-BINDING CELL DEATH ENHANCER 1"/>
    <property type="match status" value="1"/>
</dbReference>
<proteinExistence type="predicted"/>
<dbReference type="RefSeq" id="WP_161088989.1">
    <property type="nucleotide sequence ID" value="NZ_WWCV01000007.1"/>
</dbReference>
<dbReference type="Gene3D" id="1.25.40.10">
    <property type="entry name" value="Tetratricopeptide repeat domain"/>
    <property type="match status" value="1"/>
</dbReference>
<dbReference type="AlphaFoldDB" id="A0A845HC99"/>